<dbReference type="Gene3D" id="3.40.50.20">
    <property type="match status" value="1"/>
</dbReference>
<sequence length="230" mass="25173">MTGISKDKESLLIVGNGEIASMAYEYFLHDSSYEPVGFAIGSDYINGDTFEGLPLVDLATVEEHFPPAKTKAFVAIGDSQLNRVRARHYVNMKARGYTLASYVSSRAFVWHNVKIGDNCFVLEDNTIQAFVTIGNNVILWSGNHIGHRSTVEDNVFITSHVVVSGFCNIGKYSYIGVNAAIGNNTDVAEDNYIAMSASIASSTSPNTIYQGNPAEPRKIAATRFCRVRDE</sequence>
<organism evidence="3 4">
    <name type="scientific">Rhizobium freirei PRF 81</name>
    <dbReference type="NCBI Taxonomy" id="363754"/>
    <lineage>
        <taxon>Bacteria</taxon>
        <taxon>Pseudomonadati</taxon>
        <taxon>Pseudomonadota</taxon>
        <taxon>Alphaproteobacteria</taxon>
        <taxon>Hyphomicrobiales</taxon>
        <taxon>Rhizobiaceae</taxon>
        <taxon>Rhizobium/Agrobacterium group</taxon>
        <taxon>Rhizobium</taxon>
    </lineage>
</organism>
<dbReference type="EMBL" id="AQHN01000089">
    <property type="protein sequence ID" value="ENN84230.1"/>
    <property type="molecule type" value="Genomic_DNA"/>
</dbReference>
<dbReference type="AlphaFoldDB" id="N6UR79"/>
<name>N6UR79_9HYPH</name>
<dbReference type="InterPro" id="IPR011004">
    <property type="entry name" value="Trimer_LpxA-like_sf"/>
</dbReference>
<comment type="caution">
    <text evidence="3">The sequence shown here is derived from an EMBL/GenBank/DDBJ whole genome shotgun (WGS) entry which is preliminary data.</text>
</comment>
<evidence type="ECO:0000256" key="2">
    <source>
        <dbReference type="PIRSR" id="PIRSR620019-2"/>
    </source>
</evidence>
<dbReference type="CDD" id="cd03360">
    <property type="entry name" value="LbH_AT_putative"/>
    <property type="match status" value="1"/>
</dbReference>
<keyword evidence="3" id="KW-0808">Transferase</keyword>
<dbReference type="Pfam" id="PF00132">
    <property type="entry name" value="Hexapep"/>
    <property type="match status" value="1"/>
</dbReference>
<dbReference type="STRING" id="363754.RHSP_76945"/>
<dbReference type="SUPFAM" id="SSF51161">
    <property type="entry name" value="Trimeric LpxA-like enzymes"/>
    <property type="match status" value="1"/>
</dbReference>
<dbReference type="Gene3D" id="2.160.10.10">
    <property type="entry name" value="Hexapeptide repeat proteins"/>
    <property type="match status" value="1"/>
</dbReference>
<dbReference type="RefSeq" id="WP_004127203.1">
    <property type="nucleotide sequence ID" value="NZ_AQHN01000089.1"/>
</dbReference>
<dbReference type="InterPro" id="IPR001451">
    <property type="entry name" value="Hexapep"/>
</dbReference>
<evidence type="ECO:0000256" key="1">
    <source>
        <dbReference type="ARBA" id="ARBA00007274"/>
    </source>
</evidence>
<dbReference type="GO" id="GO:0016740">
    <property type="term" value="F:transferase activity"/>
    <property type="evidence" value="ECO:0007669"/>
    <property type="project" value="UniProtKB-KW"/>
</dbReference>
<feature type="binding site" evidence="2">
    <location>
        <position position="77"/>
    </location>
    <ligand>
        <name>substrate</name>
    </ligand>
</feature>
<proteinExistence type="inferred from homology"/>
<reference evidence="3 4" key="1">
    <citation type="journal article" date="2012" name="BMC Genomics">
        <title>Genomic basis of broad host range and environmental adaptability of Rhizobium tropici CIAT 899 and Rhizobium sp. PRF 81 which are used in inoculants for common bean (Phaseolus vulgaris L.).</title>
        <authorList>
            <person name="Ormeno-Orrillo E."/>
            <person name="Menna P."/>
            <person name="Almeida L.G."/>
            <person name="Ollero F.J."/>
            <person name="Nicolas M.F."/>
            <person name="Pains Rodrigues E."/>
            <person name="Shigueyoshi Nakatani A."/>
            <person name="Silva Batista J.S."/>
            <person name="Oliveira Chueire L.M."/>
            <person name="Souza R.C."/>
            <person name="Ribeiro Vasconcelos A.T."/>
            <person name="Megias M."/>
            <person name="Hungria M."/>
            <person name="Martinez-Romero E."/>
        </authorList>
    </citation>
    <scope>NUCLEOTIDE SEQUENCE [LARGE SCALE GENOMIC DNA]</scope>
    <source>
        <strain evidence="3 4">PRF 81</strain>
    </source>
</reference>
<dbReference type="OrthoDB" id="1115300at2"/>
<dbReference type="PATRIC" id="fig|363754.4.peg.6063"/>
<evidence type="ECO:0000313" key="3">
    <source>
        <dbReference type="EMBL" id="ENN84230.1"/>
    </source>
</evidence>
<dbReference type="PANTHER" id="PTHR43300:SF4">
    <property type="entry name" value="ACYL-[ACYL-CARRIER-PROTEIN]--UDP-N-ACETYLGLUCOSAMINE O-ACYLTRANSFERASE"/>
    <property type="match status" value="1"/>
</dbReference>
<dbReference type="InterPro" id="IPR020019">
    <property type="entry name" value="AcTrfase_PglD-like"/>
</dbReference>
<protein>
    <submittedName>
        <fullName evidence="3">Hexapeptide repeat-containing transferase</fullName>
    </submittedName>
</protein>
<dbReference type="InterPro" id="IPR050179">
    <property type="entry name" value="Trans_hexapeptide_repeat"/>
</dbReference>
<accession>N6UR79</accession>
<comment type="similarity">
    <text evidence="1">Belongs to the transferase hexapeptide repeat family.</text>
</comment>
<gene>
    <name evidence="3" type="ORF">RHSP_76945</name>
</gene>
<evidence type="ECO:0000313" key="4">
    <source>
        <dbReference type="Proteomes" id="UP000012429"/>
    </source>
</evidence>
<dbReference type="Proteomes" id="UP000012429">
    <property type="component" value="Unassembled WGS sequence"/>
</dbReference>
<dbReference type="PANTHER" id="PTHR43300">
    <property type="entry name" value="ACETYLTRANSFERASE"/>
    <property type="match status" value="1"/>
</dbReference>
<keyword evidence="4" id="KW-1185">Reference proteome</keyword>